<gene>
    <name evidence="1" type="ORF">A3E46_00365</name>
</gene>
<dbReference type="Proteomes" id="UP000178313">
    <property type="component" value="Unassembled WGS sequence"/>
</dbReference>
<dbReference type="InterPro" id="IPR011990">
    <property type="entry name" value="TPR-like_helical_dom_sf"/>
</dbReference>
<dbReference type="EMBL" id="MGGZ01000018">
    <property type="protein sequence ID" value="OGM57108.1"/>
    <property type="molecule type" value="Genomic_DNA"/>
</dbReference>
<dbReference type="AlphaFoldDB" id="A0A1F8B119"/>
<sequence length="231" mass="25590">MDIDLAQKAVAAALSGNWKQAVKLNREILKENPKEVDALNRLARAHAELGNSKKAKSLSEKVLRLDSFNSIAQRALKKYKGGNSGRSPAPLAPAAEAFLEEPGKTKIATLLYLGDAGLISKLNCGDEVKFAIGSHRISVITLDGKYIGRLTDDLSARLRRLMKEGNVYRVLLKSLEPEDVSVFIREVKRVEKLTDVPSFSPEKVEYVSFTPPELVSKKEDLVMETQEEEEI</sequence>
<dbReference type="SUPFAM" id="SSF48452">
    <property type="entry name" value="TPR-like"/>
    <property type="match status" value="1"/>
</dbReference>
<organism evidence="1 2">
    <name type="scientific">Candidatus Woesebacteria bacterium RIFCSPHIGHO2_12_FULL_46_16</name>
    <dbReference type="NCBI Taxonomy" id="1802513"/>
    <lineage>
        <taxon>Bacteria</taxon>
        <taxon>Candidatus Woeseibacteriota</taxon>
    </lineage>
</organism>
<accession>A0A1F8B119</accession>
<evidence type="ECO:0000313" key="1">
    <source>
        <dbReference type="EMBL" id="OGM57108.1"/>
    </source>
</evidence>
<dbReference type="STRING" id="1802513.A3E46_00365"/>
<comment type="caution">
    <text evidence="1">The sequence shown here is derived from an EMBL/GenBank/DDBJ whole genome shotgun (WGS) entry which is preliminary data.</text>
</comment>
<protein>
    <submittedName>
        <fullName evidence="1">Uncharacterized protein</fullName>
    </submittedName>
</protein>
<name>A0A1F8B119_9BACT</name>
<proteinExistence type="predicted"/>
<evidence type="ECO:0000313" key="2">
    <source>
        <dbReference type="Proteomes" id="UP000178313"/>
    </source>
</evidence>
<dbReference type="Gene3D" id="1.25.40.10">
    <property type="entry name" value="Tetratricopeptide repeat domain"/>
    <property type="match status" value="1"/>
</dbReference>
<reference evidence="1 2" key="1">
    <citation type="journal article" date="2016" name="Nat. Commun.">
        <title>Thousands of microbial genomes shed light on interconnected biogeochemical processes in an aquifer system.</title>
        <authorList>
            <person name="Anantharaman K."/>
            <person name="Brown C.T."/>
            <person name="Hug L.A."/>
            <person name="Sharon I."/>
            <person name="Castelle C.J."/>
            <person name="Probst A.J."/>
            <person name="Thomas B.C."/>
            <person name="Singh A."/>
            <person name="Wilkins M.J."/>
            <person name="Karaoz U."/>
            <person name="Brodie E.L."/>
            <person name="Williams K.H."/>
            <person name="Hubbard S.S."/>
            <person name="Banfield J.F."/>
        </authorList>
    </citation>
    <scope>NUCLEOTIDE SEQUENCE [LARGE SCALE GENOMIC DNA]</scope>
</reference>
<dbReference type="Pfam" id="PF14559">
    <property type="entry name" value="TPR_19"/>
    <property type="match status" value="1"/>
</dbReference>